<evidence type="ECO:0000256" key="3">
    <source>
        <dbReference type="SAM" id="SignalP"/>
    </source>
</evidence>
<keyword evidence="6" id="KW-1185">Reference proteome</keyword>
<dbReference type="EMBL" id="JAZHXI010000013">
    <property type="protein sequence ID" value="KAL2064903.1"/>
    <property type="molecule type" value="Genomic_DNA"/>
</dbReference>
<evidence type="ECO:0000313" key="6">
    <source>
        <dbReference type="Proteomes" id="UP001595075"/>
    </source>
</evidence>
<feature type="compositionally biased region" description="Polar residues" evidence="2">
    <location>
        <begin position="208"/>
        <end position="218"/>
    </location>
</feature>
<dbReference type="PANTHER" id="PTHR40633:SF1">
    <property type="entry name" value="GPI ANCHORED SERINE-THREONINE RICH PROTEIN (AFU_ORTHOLOGUE AFUA_1G03630)"/>
    <property type="match status" value="1"/>
</dbReference>
<evidence type="ECO:0000259" key="4">
    <source>
        <dbReference type="Pfam" id="PF10342"/>
    </source>
</evidence>
<feature type="chain" id="PRO_5045364180" description="Yeast cell wall synthesis Kre9/Knh1-like N-terminal domain-containing protein" evidence="3">
    <location>
        <begin position="20"/>
        <end position="260"/>
    </location>
</feature>
<keyword evidence="1 3" id="KW-0732">Signal</keyword>
<gene>
    <name evidence="5" type="ORF">VTL71DRAFT_4043</name>
</gene>
<organism evidence="5 6">
    <name type="scientific">Oculimacula yallundae</name>
    <dbReference type="NCBI Taxonomy" id="86028"/>
    <lineage>
        <taxon>Eukaryota</taxon>
        <taxon>Fungi</taxon>
        <taxon>Dikarya</taxon>
        <taxon>Ascomycota</taxon>
        <taxon>Pezizomycotina</taxon>
        <taxon>Leotiomycetes</taxon>
        <taxon>Helotiales</taxon>
        <taxon>Ploettnerulaceae</taxon>
        <taxon>Oculimacula</taxon>
    </lineage>
</organism>
<evidence type="ECO:0000313" key="5">
    <source>
        <dbReference type="EMBL" id="KAL2064903.1"/>
    </source>
</evidence>
<dbReference type="Pfam" id="PF10342">
    <property type="entry name" value="Kre9_KNH"/>
    <property type="match status" value="1"/>
</dbReference>
<dbReference type="InterPro" id="IPR052982">
    <property type="entry name" value="SRP1/TIP1-like"/>
</dbReference>
<name>A0ABR4C4P5_9HELO</name>
<feature type="region of interest" description="Disordered" evidence="2">
    <location>
        <begin position="208"/>
        <end position="233"/>
    </location>
</feature>
<sequence length="260" mass="25901">MQYSLVAAAILALTTSVFGQTPGFVPITAPTQDQNVAAGSTLEIVWQPTPARPGPITIQLLQGATPATLEVGATIASSIDQTTGKFSWTVPKDLKSFATYGFKITLDSTKTLPATEQVFQFSFPFHVTGLGAASSSAASGYPTGGTTTVHLSTGTGYTAKPTTSSVSSVVSSYVVSAPVNSTSTLTHGPATTPSVAIGYPTGNVTLSTSAKPTASVSKPASGSGSATATAPATTVTGNSASTIARGGLAVAAGMVFAFAL</sequence>
<reference evidence="5 6" key="1">
    <citation type="journal article" date="2024" name="Commun. Biol.">
        <title>Comparative genomic analysis of thermophilic fungi reveals convergent evolutionary adaptations and gene losses.</title>
        <authorList>
            <person name="Steindorff A.S."/>
            <person name="Aguilar-Pontes M.V."/>
            <person name="Robinson A.J."/>
            <person name="Andreopoulos B."/>
            <person name="LaButti K."/>
            <person name="Kuo A."/>
            <person name="Mondo S."/>
            <person name="Riley R."/>
            <person name="Otillar R."/>
            <person name="Haridas S."/>
            <person name="Lipzen A."/>
            <person name="Grimwood J."/>
            <person name="Schmutz J."/>
            <person name="Clum A."/>
            <person name="Reid I.D."/>
            <person name="Moisan M.C."/>
            <person name="Butler G."/>
            <person name="Nguyen T.T.M."/>
            <person name="Dewar K."/>
            <person name="Conant G."/>
            <person name="Drula E."/>
            <person name="Henrissat B."/>
            <person name="Hansel C."/>
            <person name="Singer S."/>
            <person name="Hutchinson M.I."/>
            <person name="de Vries R.P."/>
            <person name="Natvig D.O."/>
            <person name="Powell A.J."/>
            <person name="Tsang A."/>
            <person name="Grigoriev I.V."/>
        </authorList>
    </citation>
    <scope>NUCLEOTIDE SEQUENCE [LARGE SCALE GENOMIC DNA]</scope>
    <source>
        <strain evidence="5 6">CBS 494.80</strain>
    </source>
</reference>
<feature type="domain" description="Yeast cell wall synthesis Kre9/Knh1-like N-terminal" evidence="4">
    <location>
        <begin position="30"/>
        <end position="127"/>
    </location>
</feature>
<dbReference type="InterPro" id="IPR018466">
    <property type="entry name" value="Kre9/Knh1-like_N"/>
</dbReference>
<evidence type="ECO:0000256" key="1">
    <source>
        <dbReference type="ARBA" id="ARBA00022729"/>
    </source>
</evidence>
<feature type="signal peptide" evidence="3">
    <location>
        <begin position="1"/>
        <end position="19"/>
    </location>
</feature>
<evidence type="ECO:0000256" key="2">
    <source>
        <dbReference type="SAM" id="MobiDB-lite"/>
    </source>
</evidence>
<accession>A0ABR4C4P5</accession>
<dbReference type="PANTHER" id="PTHR40633">
    <property type="entry name" value="MATRIX PROTEIN, PUTATIVE (AFU_ORTHOLOGUE AFUA_8G05410)-RELATED"/>
    <property type="match status" value="1"/>
</dbReference>
<dbReference type="Proteomes" id="UP001595075">
    <property type="component" value="Unassembled WGS sequence"/>
</dbReference>
<comment type="caution">
    <text evidence="5">The sequence shown here is derived from an EMBL/GenBank/DDBJ whole genome shotgun (WGS) entry which is preliminary data.</text>
</comment>
<feature type="compositionally biased region" description="Low complexity" evidence="2">
    <location>
        <begin position="219"/>
        <end position="233"/>
    </location>
</feature>
<proteinExistence type="predicted"/>
<protein>
    <recommendedName>
        <fullName evidence="4">Yeast cell wall synthesis Kre9/Knh1-like N-terminal domain-containing protein</fullName>
    </recommendedName>
</protein>